<organism evidence="2 3">
    <name type="scientific">Streptomyces plicatus</name>
    <dbReference type="NCBI Taxonomy" id="1922"/>
    <lineage>
        <taxon>Bacteria</taxon>
        <taxon>Bacillati</taxon>
        <taxon>Actinomycetota</taxon>
        <taxon>Actinomycetes</taxon>
        <taxon>Kitasatosporales</taxon>
        <taxon>Streptomycetaceae</taxon>
        <taxon>Streptomyces</taxon>
        <taxon>Streptomyces rochei group</taxon>
    </lineage>
</organism>
<evidence type="ECO:0000256" key="1">
    <source>
        <dbReference type="SAM" id="MobiDB-lite"/>
    </source>
</evidence>
<dbReference type="EMBL" id="JBHSUW010000001">
    <property type="protein sequence ID" value="MFC6505357.1"/>
    <property type="molecule type" value="Genomic_DNA"/>
</dbReference>
<name>A0ABW1Y447_STRPL</name>
<proteinExistence type="predicted"/>
<feature type="region of interest" description="Disordered" evidence="1">
    <location>
        <begin position="97"/>
        <end position="116"/>
    </location>
</feature>
<evidence type="ECO:0000313" key="2">
    <source>
        <dbReference type="EMBL" id="MFC6505357.1"/>
    </source>
</evidence>
<reference evidence="3" key="1">
    <citation type="journal article" date="2019" name="Int. J. Syst. Evol. Microbiol.">
        <title>The Global Catalogue of Microorganisms (GCM) 10K type strain sequencing project: providing services to taxonomists for standard genome sequencing and annotation.</title>
        <authorList>
            <consortium name="The Broad Institute Genomics Platform"/>
            <consortium name="The Broad Institute Genome Sequencing Center for Infectious Disease"/>
            <person name="Wu L."/>
            <person name="Ma J."/>
        </authorList>
    </citation>
    <scope>NUCLEOTIDE SEQUENCE [LARGE SCALE GENOMIC DNA]</scope>
    <source>
        <strain evidence="3">JCM 4504</strain>
    </source>
</reference>
<accession>A0ABW1Y447</accession>
<protein>
    <submittedName>
        <fullName evidence="2">Uncharacterized protein</fullName>
    </submittedName>
</protein>
<evidence type="ECO:0000313" key="3">
    <source>
        <dbReference type="Proteomes" id="UP001596321"/>
    </source>
</evidence>
<keyword evidence="3" id="KW-1185">Reference proteome</keyword>
<dbReference type="Proteomes" id="UP001596321">
    <property type="component" value="Unassembled WGS sequence"/>
</dbReference>
<gene>
    <name evidence="2" type="ORF">ACFQFF_28720</name>
</gene>
<dbReference type="Gene3D" id="3.40.50.450">
    <property type="match status" value="1"/>
</dbReference>
<comment type="caution">
    <text evidence="2">The sequence shown here is derived from an EMBL/GenBank/DDBJ whole genome shotgun (WGS) entry which is preliminary data.</text>
</comment>
<sequence>MPGTPESLTEDPASVEVVYVGQEQPESWDAAVYLCGPTPTDPEEPFWRPSAVAALRAAWDGAGRLAVFLPDPTADGSYPPYADQIAWEEEAMRRSDVPVLDPPGDEPAPRAGLQHQVGGVVRLGPGGARCSAGG</sequence>
<dbReference type="RefSeq" id="WP_146441901.1">
    <property type="nucleotide sequence ID" value="NZ_BMUJ01000018.1"/>
</dbReference>